<protein>
    <recommendedName>
        <fullName evidence="4">CMP/dCMP-type deaminase domain-containing protein</fullName>
    </recommendedName>
</protein>
<evidence type="ECO:0000313" key="3">
    <source>
        <dbReference type="Proteomes" id="UP000032352"/>
    </source>
</evidence>
<gene>
    <name evidence="2" type="ORF">SG34_024135</name>
</gene>
<evidence type="ECO:0008006" key="4">
    <source>
        <dbReference type="Google" id="ProtNLM"/>
    </source>
</evidence>
<dbReference type="EMBL" id="CP059733">
    <property type="protein sequence ID" value="WDE04397.1"/>
    <property type="molecule type" value="Genomic_DNA"/>
</dbReference>
<reference evidence="2 3" key="2">
    <citation type="journal article" date="2022" name="Mar. Drugs">
        <title>Bioassay-Guided Fractionation Leads to the Detection of Cholic Acid Generated by the Rare Thalassomonas sp.</title>
        <authorList>
            <person name="Pheiffer F."/>
            <person name="Schneider Y.K."/>
            <person name="Hansen E.H."/>
            <person name="Andersen J.H."/>
            <person name="Isaksson J."/>
            <person name="Busche T."/>
            <person name="R C."/>
            <person name="Kalinowski J."/>
            <person name="Zyl L.V."/>
            <person name="Trindade M."/>
        </authorList>
    </citation>
    <scope>NUCLEOTIDE SEQUENCE [LARGE SCALE GENOMIC DNA]</scope>
    <source>
        <strain evidence="2 3">XOM25</strain>
    </source>
</reference>
<sequence length="150" mass="17298">MNIKQLLLSCVCLFAIPATNSAEYNITDRQRAAHKVINSAPQLFLFNPKGELIHHSRGFHSGLKKAFKNTEQVENAEQLKNNLLNLTQAPRNFDDYEFTLFYLGIDEGVGPCPPCRKQERLLEKIKDKMADKKINYHVVNIIQETYYLDE</sequence>
<dbReference type="Proteomes" id="UP000032352">
    <property type="component" value="Chromosome"/>
</dbReference>
<evidence type="ECO:0000256" key="1">
    <source>
        <dbReference type="SAM" id="SignalP"/>
    </source>
</evidence>
<feature type="chain" id="PRO_5042090384" description="CMP/dCMP-type deaminase domain-containing protein" evidence="1">
    <location>
        <begin position="23"/>
        <end position="150"/>
    </location>
</feature>
<dbReference type="AlphaFoldDB" id="A0AAE9Z3A5"/>
<keyword evidence="3" id="KW-1185">Reference proteome</keyword>
<keyword evidence="1" id="KW-0732">Signal</keyword>
<reference evidence="2 3" key="1">
    <citation type="journal article" date="2015" name="Genome Announc.">
        <title>Draft Genome Sequences of Marine Isolates of Thalassomonas viridans and Thalassomonas actiniarum.</title>
        <authorList>
            <person name="Olonade I."/>
            <person name="van Zyl L.J."/>
            <person name="Trindade M."/>
        </authorList>
    </citation>
    <scope>NUCLEOTIDE SEQUENCE [LARGE SCALE GENOMIC DNA]</scope>
    <source>
        <strain evidence="2 3">XOM25</strain>
    </source>
</reference>
<dbReference type="RefSeq" id="WP_044841974.1">
    <property type="nucleotide sequence ID" value="NZ_CP059733.1"/>
</dbReference>
<name>A0AAE9Z3A5_9GAMM</name>
<dbReference type="KEGG" id="tvd:SG34_024135"/>
<evidence type="ECO:0000313" key="2">
    <source>
        <dbReference type="EMBL" id="WDE04397.1"/>
    </source>
</evidence>
<accession>A0AAE9Z3A5</accession>
<organism evidence="2 3">
    <name type="scientific">Thalassomonas viridans</name>
    <dbReference type="NCBI Taxonomy" id="137584"/>
    <lineage>
        <taxon>Bacteria</taxon>
        <taxon>Pseudomonadati</taxon>
        <taxon>Pseudomonadota</taxon>
        <taxon>Gammaproteobacteria</taxon>
        <taxon>Alteromonadales</taxon>
        <taxon>Colwelliaceae</taxon>
        <taxon>Thalassomonas</taxon>
    </lineage>
</organism>
<proteinExistence type="predicted"/>
<feature type="signal peptide" evidence="1">
    <location>
        <begin position="1"/>
        <end position="22"/>
    </location>
</feature>